<dbReference type="GO" id="GO:0005737">
    <property type="term" value="C:cytoplasm"/>
    <property type="evidence" value="ECO:0007669"/>
    <property type="project" value="UniProtKB-ARBA"/>
</dbReference>
<dbReference type="InterPro" id="IPR026019">
    <property type="entry name" value="Ribul_P_3_epim"/>
</dbReference>
<accession>A0A840Y1E0</accession>
<comment type="caution">
    <text evidence="10">Lacks conserved residue(s) required for the propagation of feature annotation.</text>
</comment>
<keyword evidence="9 10" id="KW-0413">Isomerase</keyword>
<organism evidence="15 16">
    <name type="scientific">Neoroseomonas alkaliterrae</name>
    <dbReference type="NCBI Taxonomy" id="1452450"/>
    <lineage>
        <taxon>Bacteria</taxon>
        <taxon>Pseudomonadati</taxon>
        <taxon>Pseudomonadota</taxon>
        <taxon>Alphaproteobacteria</taxon>
        <taxon>Acetobacterales</taxon>
        <taxon>Acetobacteraceae</taxon>
        <taxon>Neoroseomonas</taxon>
    </lineage>
</organism>
<evidence type="ECO:0000256" key="7">
    <source>
        <dbReference type="ARBA" id="ARBA00013188"/>
    </source>
</evidence>
<dbReference type="PROSITE" id="PS01085">
    <property type="entry name" value="RIBUL_P_3_EPIMER_1"/>
    <property type="match status" value="1"/>
</dbReference>
<dbReference type="GO" id="GO:0004750">
    <property type="term" value="F:D-ribulose-phosphate 3-epimerase activity"/>
    <property type="evidence" value="ECO:0007669"/>
    <property type="project" value="UniProtKB-UniRule"/>
</dbReference>
<dbReference type="HAMAP" id="MF_02227">
    <property type="entry name" value="RPE"/>
    <property type="match status" value="1"/>
</dbReference>
<dbReference type="Pfam" id="PF00834">
    <property type="entry name" value="Ribul_P_3_epim"/>
    <property type="match status" value="1"/>
</dbReference>
<comment type="cofactor">
    <cofactor evidence="3">
        <name>Co(2+)</name>
        <dbReference type="ChEBI" id="CHEBI:48828"/>
    </cofactor>
</comment>
<dbReference type="EC" id="5.1.3.1" evidence="7 10"/>
<dbReference type="PROSITE" id="PS01086">
    <property type="entry name" value="RIBUL_P_3_EPIMER_2"/>
    <property type="match status" value="1"/>
</dbReference>
<dbReference type="GO" id="GO:0046872">
    <property type="term" value="F:metal ion binding"/>
    <property type="evidence" value="ECO:0007669"/>
    <property type="project" value="UniProtKB-UniRule"/>
</dbReference>
<dbReference type="Proteomes" id="UP000562254">
    <property type="component" value="Unassembled WGS sequence"/>
</dbReference>
<comment type="function">
    <text evidence="10">Catalyzes the reversible epimerization of D-ribulose 5-phosphate to D-xylulose 5-phosphate.</text>
</comment>
<dbReference type="RefSeq" id="WP_221244294.1">
    <property type="nucleotide sequence ID" value="NZ_JAAEDJ010000308.1"/>
</dbReference>
<dbReference type="PANTHER" id="PTHR11749">
    <property type="entry name" value="RIBULOSE-5-PHOSPHATE-3-EPIMERASE"/>
    <property type="match status" value="1"/>
</dbReference>
<feature type="binding site" evidence="10 13">
    <location>
        <position position="48"/>
    </location>
    <ligand>
        <name>a divalent metal cation</name>
        <dbReference type="ChEBI" id="CHEBI:60240"/>
    </ligand>
</feature>
<comment type="caution">
    <text evidence="15">The sequence shown here is derived from an EMBL/GenBank/DDBJ whole genome shotgun (WGS) entry which is preliminary data.</text>
</comment>
<evidence type="ECO:0000256" key="1">
    <source>
        <dbReference type="ARBA" id="ARBA00001782"/>
    </source>
</evidence>
<proteinExistence type="inferred from homology"/>
<comment type="pathway">
    <text evidence="10">Carbohydrate degradation.</text>
</comment>
<evidence type="ECO:0000256" key="10">
    <source>
        <dbReference type="HAMAP-Rule" id="MF_02227"/>
    </source>
</evidence>
<keyword evidence="8 10" id="KW-0479">Metal-binding</keyword>
<feature type="binding site" evidence="10 14">
    <location>
        <position position="21"/>
    </location>
    <ligand>
        <name>substrate</name>
    </ligand>
</feature>
<dbReference type="GO" id="GO:0019323">
    <property type="term" value="P:pentose catabolic process"/>
    <property type="evidence" value="ECO:0007669"/>
    <property type="project" value="UniProtKB-UniRule"/>
</dbReference>
<feature type="active site" description="Proton donor" evidence="10 12">
    <location>
        <position position="188"/>
    </location>
</feature>
<dbReference type="EMBL" id="JACIJE010000001">
    <property type="protein sequence ID" value="MBB5688452.1"/>
    <property type="molecule type" value="Genomic_DNA"/>
</dbReference>
<dbReference type="PIRSF" id="PIRSF001461">
    <property type="entry name" value="RPE"/>
    <property type="match status" value="1"/>
</dbReference>
<feature type="binding site" evidence="10 13">
    <location>
        <position position="188"/>
    </location>
    <ligand>
        <name>a divalent metal cation</name>
        <dbReference type="ChEBI" id="CHEBI:60240"/>
    </ligand>
</feature>
<dbReference type="NCBIfam" id="NF004076">
    <property type="entry name" value="PRK05581.1-4"/>
    <property type="match status" value="1"/>
</dbReference>
<evidence type="ECO:0000256" key="8">
    <source>
        <dbReference type="ARBA" id="ARBA00022723"/>
    </source>
</evidence>
<protein>
    <recommendedName>
        <fullName evidence="7 10">Ribulose-phosphate 3-epimerase</fullName>
        <ecNumber evidence="7 10">5.1.3.1</ecNumber>
    </recommendedName>
</protein>
<dbReference type="NCBIfam" id="TIGR01163">
    <property type="entry name" value="rpe"/>
    <property type="match status" value="1"/>
</dbReference>
<comment type="cofactor">
    <cofactor evidence="5">
        <name>Fe(2+)</name>
        <dbReference type="ChEBI" id="CHEBI:29033"/>
    </cofactor>
</comment>
<comment type="cofactor">
    <cofactor evidence="2">
        <name>Mn(2+)</name>
        <dbReference type="ChEBI" id="CHEBI:29035"/>
    </cofactor>
</comment>
<feature type="binding site" evidence="10 13">
    <location>
        <position position="46"/>
    </location>
    <ligand>
        <name>a divalent metal cation</name>
        <dbReference type="ChEBI" id="CHEBI:60240"/>
    </ligand>
</feature>
<feature type="binding site" evidence="14">
    <location>
        <position position="190"/>
    </location>
    <ligand>
        <name>substrate</name>
    </ligand>
</feature>
<dbReference type="InterPro" id="IPR011060">
    <property type="entry name" value="RibuloseP-bd_barrel"/>
</dbReference>
<feature type="binding site" evidence="10 13">
    <location>
        <position position="79"/>
    </location>
    <ligand>
        <name>a divalent metal cation</name>
        <dbReference type="ChEBI" id="CHEBI:60240"/>
    </ligand>
</feature>
<dbReference type="AlphaFoldDB" id="A0A840Y1E0"/>
<keyword evidence="13" id="KW-0862">Zinc</keyword>
<comment type="catalytic activity">
    <reaction evidence="1 10 11">
        <text>D-ribulose 5-phosphate = D-xylulose 5-phosphate</text>
        <dbReference type="Rhea" id="RHEA:13677"/>
        <dbReference type="ChEBI" id="CHEBI:57737"/>
        <dbReference type="ChEBI" id="CHEBI:58121"/>
        <dbReference type="EC" id="5.1.3.1"/>
    </reaction>
</comment>
<dbReference type="InterPro" id="IPR000056">
    <property type="entry name" value="Ribul_P_3_epim-like"/>
</dbReference>
<gene>
    <name evidence="10" type="primary">rpe</name>
    <name evidence="15" type="ORF">FHS88_000562</name>
</gene>
<evidence type="ECO:0000313" key="15">
    <source>
        <dbReference type="EMBL" id="MBB5688452.1"/>
    </source>
</evidence>
<comment type="cofactor">
    <cofactor evidence="10 13">
        <name>a divalent metal cation</name>
        <dbReference type="ChEBI" id="CHEBI:60240"/>
    </cofactor>
    <text evidence="10 13">Binds 1 divalent metal cation per subunit.</text>
</comment>
<dbReference type="Gene3D" id="3.20.20.70">
    <property type="entry name" value="Aldolase class I"/>
    <property type="match status" value="1"/>
</dbReference>
<evidence type="ECO:0000256" key="11">
    <source>
        <dbReference type="PIRNR" id="PIRNR001461"/>
    </source>
</evidence>
<name>A0A840Y1E0_9PROT</name>
<dbReference type="InterPro" id="IPR013785">
    <property type="entry name" value="Aldolase_TIM"/>
</dbReference>
<feature type="active site" description="Proton acceptor" evidence="10 12">
    <location>
        <position position="48"/>
    </location>
</feature>
<keyword evidence="13" id="KW-0170">Cobalt</keyword>
<feature type="binding site" evidence="10 14">
    <location>
        <begin position="155"/>
        <end position="158"/>
    </location>
    <ligand>
        <name>substrate</name>
    </ligand>
</feature>
<comment type="cofactor">
    <cofactor evidence="4">
        <name>Zn(2+)</name>
        <dbReference type="ChEBI" id="CHEBI:29105"/>
    </cofactor>
</comment>
<keyword evidence="16" id="KW-1185">Reference proteome</keyword>
<evidence type="ECO:0000313" key="16">
    <source>
        <dbReference type="Proteomes" id="UP000562254"/>
    </source>
</evidence>
<comment type="similarity">
    <text evidence="6 10 11">Belongs to the ribulose-phosphate 3-epimerase family.</text>
</comment>
<sequence>MSARKAKGYKGFVPAPLIAPSLLAADFARLGEEVEAIAAAGADWLHLDIMDGHFVPNISFGPGLVKALRGRARIPFDVHLMIAPADPYLAAFAEAGADLISLHPEAGPHLHRSLQTIRALGKKAGVVLNPATPVEAVAHVLDLVDLILVMSVNPGFGGQSFIESQLPKIATLRRMIEAAGRPIHLQVDGGVTEATAPRCIEAGADVLVAGTAVFGRKDYAAAIAALRGPRRAAA</sequence>
<feature type="binding site" evidence="14">
    <location>
        <begin position="210"/>
        <end position="211"/>
    </location>
    <ligand>
        <name>substrate</name>
    </ligand>
</feature>
<evidence type="ECO:0000256" key="4">
    <source>
        <dbReference type="ARBA" id="ARBA00001947"/>
    </source>
</evidence>
<evidence type="ECO:0000256" key="14">
    <source>
        <dbReference type="PIRSR" id="PIRSR001461-3"/>
    </source>
</evidence>
<evidence type="ECO:0000256" key="12">
    <source>
        <dbReference type="PIRSR" id="PIRSR001461-1"/>
    </source>
</evidence>
<dbReference type="SUPFAM" id="SSF51366">
    <property type="entry name" value="Ribulose-phoshate binding barrel"/>
    <property type="match status" value="1"/>
</dbReference>
<keyword evidence="13" id="KW-0464">Manganese</keyword>
<evidence type="ECO:0000256" key="9">
    <source>
        <dbReference type="ARBA" id="ARBA00023235"/>
    </source>
</evidence>
<evidence type="ECO:0000256" key="6">
    <source>
        <dbReference type="ARBA" id="ARBA00009541"/>
    </source>
</evidence>
<feature type="binding site" evidence="10 14">
    <location>
        <position position="79"/>
    </location>
    <ligand>
        <name>substrate</name>
    </ligand>
</feature>
<dbReference type="CDD" id="cd00429">
    <property type="entry name" value="RPE"/>
    <property type="match status" value="1"/>
</dbReference>
<dbReference type="FunFam" id="3.20.20.70:FF:000004">
    <property type="entry name" value="Ribulose-phosphate 3-epimerase"/>
    <property type="match status" value="1"/>
</dbReference>
<keyword evidence="10 11" id="KW-0119">Carbohydrate metabolism</keyword>
<evidence type="ECO:0000256" key="13">
    <source>
        <dbReference type="PIRSR" id="PIRSR001461-2"/>
    </source>
</evidence>
<evidence type="ECO:0000256" key="3">
    <source>
        <dbReference type="ARBA" id="ARBA00001941"/>
    </source>
</evidence>
<reference evidence="15 16" key="1">
    <citation type="submission" date="2020-08" db="EMBL/GenBank/DDBJ databases">
        <title>Genomic Encyclopedia of Type Strains, Phase IV (KMG-IV): sequencing the most valuable type-strain genomes for metagenomic binning, comparative biology and taxonomic classification.</title>
        <authorList>
            <person name="Goeker M."/>
        </authorList>
    </citation>
    <scope>NUCLEOTIDE SEQUENCE [LARGE SCALE GENOMIC DNA]</scope>
    <source>
        <strain evidence="15 16">DSM 25895</strain>
    </source>
</reference>
<feature type="binding site" evidence="10">
    <location>
        <begin position="188"/>
        <end position="190"/>
    </location>
    <ligand>
        <name>substrate</name>
    </ligand>
</feature>
<dbReference type="GO" id="GO:0006098">
    <property type="term" value="P:pentose-phosphate shunt"/>
    <property type="evidence" value="ECO:0007669"/>
    <property type="project" value="UniProtKB-UniRule"/>
</dbReference>
<evidence type="ECO:0000256" key="2">
    <source>
        <dbReference type="ARBA" id="ARBA00001936"/>
    </source>
</evidence>
<evidence type="ECO:0000256" key="5">
    <source>
        <dbReference type="ARBA" id="ARBA00001954"/>
    </source>
</evidence>